<accession>A0A1M7XWG0</accession>
<dbReference type="EMBL" id="FRFE01000001">
    <property type="protein sequence ID" value="SHO43103.1"/>
    <property type="molecule type" value="Genomic_DNA"/>
</dbReference>
<dbReference type="STRING" id="1121416.SAMN02745220_00296"/>
<dbReference type="PROSITE" id="PS50902">
    <property type="entry name" value="FLAVODOXIN_LIKE"/>
    <property type="match status" value="1"/>
</dbReference>
<dbReference type="Gene3D" id="3.40.50.360">
    <property type="match status" value="1"/>
</dbReference>
<evidence type="ECO:0000259" key="1">
    <source>
        <dbReference type="PROSITE" id="PS50902"/>
    </source>
</evidence>
<reference evidence="2 3" key="1">
    <citation type="submission" date="2016-12" db="EMBL/GenBank/DDBJ databases">
        <authorList>
            <person name="Song W.-J."/>
            <person name="Kurnit D.M."/>
        </authorList>
    </citation>
    <scope>NUCLEOTIDE SEQUENCE [LARGE SCALE GENOMIC DNA]</scope>
    <source>
        <strain evidence="2 3">DSM 18488</strain>
    </source>
</reference>
<evidence type="ECO:0000313" key="2">
    <source>
        <dbReference type="EMBL" id="SHO43103.1"/>
    </source>
</evidence>
<name>A0A1M7XWG0_9BACT</name>
<organism evidence="2 3">
    <name type="scientific">Desulfopila aestuarii DSM 18488</name>
    <dbReference type="NCBI Taxonomy" id="1121416"/>
    <lineage>
        <taxon>Bacteria</taxon>
        <taxon>Pseudomonadati</taxon>
        <taxon>Thermodesulfobacteriota</taxon>
        <taxon>Desulfobulbia</taxon>
        <taxon>Desulfobulbales</taxon>
        <taxon>Desulfocapsaceae</taxon>
        <taxon>Desulfopila</taxon>
    </lineage>
</organism>
<dbReference type="GO" id="GO:0010181">
    <property type="term" value="F:FMN binding"/>
    <property type="evidence" value="ECO:0007669"/>
    <property type="project" value="InterPro"/>
</dbReference>
<dbReference type="RefSeq" id="WP_073611647.1">
    <property type="nucleotide sequence ID" value="NZ_FRFE01000001.1"/>
</dbReference>
<dbReference type="Pfam" id="PF12724">
    <property type="entry name" value="Flavodoxin_5"/>
    <property type="match status" value="1"/>
</dbReference>
<feature type="domain" description="Flavodoxin-like" evidence="1">
    <location>
        <begin position="4"/>
        <end position="140"/>
    </location>
</feature>
<dbReference type="PANTHER" id="PTHR43717">
    <property type="entry name" value="ANAEROBIC NITRIC OXIDE REDUCTASE FLAVORUBREDOXIN"/>
    <property type="match status" value="1"/>
</dbReference>
<dbReference type="AlphaFoldDB" id="A0A1M7XWG0"/>
<dbReference type="InterPro" id="IPR029039">
    <property type="entry name" value="Flavoprotein-like_sf"/>
</dbReference>
<dbReference type="InterPro" id="IPR008254">
    <property type="entry name" value="Flavodoxin/NO_synth"/>
</dbReference>
<dbReference type="SUPFAM" id="SSF52218">
    <property type="entry name" value="Flavoproteins"/>
    <property type="match status" value="1"/>
</dbReference>
<dbReference type="InterPro" id="IPR026816">
    <property type="entry name" value="Flavodoxin_dom"/>
</dbReference>
<evidence type="ECO:0000313" key="3">
    <source>
        <dbReference type="Proteomes" id="UP000184603"/>
    </source>
</evidence>
<dbReference type="PANTHER" id="PTHR43717:SF1">
    <property type="entry name" value="ANAEROBIC NITRIC OXIDE REDUCTASE FLAVORUBREDOXIN"/>
    <property type="match status" value="1"/>
</dbReference>
<protein>
    <submittedName>
        <fullName evidence="2">Flavodoxin domain-containing protein</fullName>
    </submittedName>
</protein>
<dbReference type="Proteomes" id="UP000184603">
    <property type="component" value="Unassembled WGS sequence"/>
</dbReference>
<dbReference type="OrthoDB" id="9790745at2"/>
<gene>
    <name evidence="2" type="ORF">SAMN02745220_00296</name>
</gene>
<proteinExistence type="predicted"/>
<keyword evidence="3" id="KW-1185">Reference proteome</keyword>
<sequence>MAKALIVYSSRSGETRSIGELIGEGLRFSAVDVTLRDVVEIRRETELAGFDIYVFGSSTYHGEMMDRMKTFLFLAERAELKGKIGGAFGSYGWSGEAAERIFDTMKNIYQMEMANGPLMLKTSSVDGGIKVAQAYGKELAAKL</sequence>